<dbReference type="Pfam" id="PF13478">
    <property type="entry name" value="XdhC_C"/>
    <property type="match status" value="1"/>
</dbReference>
<dbReference type="RefSeq" id="WP_323574917.1">
    <property type="nucleotide sequence ID" value="NZ_JAYGJQ010000001.1"/>
</dbReference>
<name>A0ABU5VQT3_9BACT</name>
<feature type="domain" description="XdhC- CoxI" evidence="1">
    <location>
        <begin position="13"/>
        <end position="72"/>
    </location>
</feature>
<dbReference type="InterPro" id="IPR014308">
    <property type="entry name" value="Xanthine_DH_XdhC"/>
</dbReference>
<accession>A0ABU5VQT3</accession>
<keyword evidence="4" id="KW-1185">Reference proteome</keyword>
<feature type="domain" description="XdhC Rossmann" evidence="2">
    <location>
        <begin position="109"/>
        <end position="250"/>
    </location>
</feature>
<dbReference type="Gene3D" id="3.40.50.720">
    <property type="entry name" value="NAD(P)-binding Rossmann-like Domain"/>
    <property type="match status" value="1"/>
</dbReference>
<evidence type="ECO:0000313" key="4">
    <source>
        <dbReference type="Proteomes" id="UP001302274"/>
    </source>
</evidence>
<evidence type="ECO:0000313" key="3">
    <source>
        <dbReference type="EMBL" id="MEA9355406.1"/>
    </source>
</evidence>
<dbReference type="NCBIfam" id="TIGR02964">
    <property type="entry name" value="xanthine_xdhC"/>
    <property type="match status" value="1"/>
</dbReference>
<dbReference type="PANTHER" id="PTHR30388:SF6">
    <property type="entry name" value="XANTHINE DEHYDROGENASE SUBUNIT A-RELATED"/>
    <property type="match status" value="1"/>
</dbReference>
<sequence length="259" mass="28398">MNKSILEKIQELQEQGQSFVVATLVKTKGSAPQEVGAKILVGENGYIHGTVGGGKVEERVILHSKEMLKRNESFDYADWNLQTDIKMTCGGVVSFFFERVQAKPTWEIAIFGAGHVAQEVVRTLLKLECSVICSDPRSDWLNKLPDHHKLTKIHTSEMKNVVADLKPGTFIASMTMGHAYDLPILLAAMERNVFPYMGVIGSDSKAAVLRADLKKNGANPDLIAKLHCPIGESFGNNTPVEIAISIAAQLIKARDNQLS</sequence>
<organism evidence="3 4">
    <name type="scientific">Bacteriovorax antarcticus</name>
    <dbReference type="NCBI Taxonomy" id="3088717"/>
    <lineage>
        <taxon>Bacteria</taxon>
        <taxon>Pseudomonadati</taxon>
        <taxon>Bdellovibrionota</taxon>
        <taxon>Bacteriovoracia</taxon>
        <taxon>Bacteriovoracales</taxon>
        <taxon>Bacteriovoracaceae</taxon>
        <taxon>Bacteriovorax</taxon>
    </lineage>
</organism>
<evidence type="ECO:0000259" key="2">
    <source>
        <dbReference type="Pfam" id="PF13478"/>
    </source>
</evidence>
<comment type="caution">
    <text evidence="3">The sequence shown here is derived from an EMBL/GenBank/DDBJ whole genome shotgun (WGS) entry which is preliminary data.</text>
</comment>
<dbReference type="Proteomes" id="UP001302274">
    <property type="component" value="Unassembled WGS sequence"/>
</dbReference>
<dbReference type="InterPro" id="IPR003777">
    <property type="entry name" value="XdhC_CoxI"/>
</dbReference>
<proteinExistence type="predicted"/>
<reference evidence="3 4" key="1">
    <citation type="submission" date="2023-11" db="EMBL/GenBank/DDBJ databases">
        <title>A Novel Polar Bacteriovorax (B. antarcticus) Isolated from the Biocrust in Antarctica.</title>
        <authorList>
            <person name="Mun W."/>
            <person name="Choi S.Y."/>
            <person name="Mitchell R.J."/>
        </authorList>
    </citation>
    <scope>NUCLEOTIDE SEQUENCE [LARGE SCALE GENOMIC DNA]</scope>
    <source>
        <strain evidence="3 4">PP10</strain>
    </source>
</reference>
<dbReference type="InterPro" id="IPR052698">
    <property type="entry name" value="MoCofactor_Util/Proc"/>
</dbReference>
<dbReference type="EMBL" id="JAYGJQ010000001">
    <property type="protein sequence ID" value="MEA9355406.1"/>
    <property type="molecule type" value="Genomic_DNA"/>
</dbReference>
<dbReference type="Pfam" id="PF02625">
    <property type="entry name" value="XdhC_CoxI"/>
    <property type="match status" value="1"/>
</dbReference>
<gene>
    <name evidence="3" type="primary">xdhC</name>
    <name evidence="3" type="ORF">SHI21_04315</name>
</gene>
<dbReference type="PANTHER" id="PTHR30388">
    <property type="entry name" value="ALDEHYDE OXIDOREDUCTASE MOLYBDENUM COFACTOR ASSEMBLY PROTEIN"/>
    <property type="match status" value="1"/>
</dbReference>
<dbReference type="SUPFAM" id="SSF51735">
    <property type="entry name" value="NAD(P)-binding Rossmann-fold domains"/>
    <property type="match status" value="1"/>
</dbReference>
<evidence type="ECO:0000259" key="1">
    <source>
        <dbReference type="Pfam" id="PF02625"/>
    </source>
</evidence>
<dbReference type="InterPro" id="IPR027051">
    <property type="entry name" value="XdhC_Rossmann_dom"/>
</dbReference>
<protein>
    <submittedName>
        <fullName evidence="3">Xanthine dehydrogenase accessory protein XdhC</fullName>
    </submittedName>
</protein>
<dbReference type="InterPro" id="IPR036291">
    <property type="entry name" value="NAD(P)-bd_dom_sf"/>
</dbReference>